<organism evidence="2 3">
    <name type="scientific">Orbilia brochopaga</name>
    <dbReference type="NCBI Taxonomy" id="3140254"/>
    <lineage>
        <taxon>Eukaryota</taxon>
        <taxon>Fungi</taxon>
        <taxon>Dikarya</taxon>
        <taxon>Ascomycota</taxon>
        <taxon>Pezizomycotina</taxon>
        <taxon>Orbiliomycetes</taxon>
        <taxon>Orbiliales</taxon>
        <taxon>Orbiliaceae</taxon>
        <taxon>Orbilia</taxon>
    </lineage>
</organism>
<feature type="signal peptide" evidence="1">
    <location>
        <begin position="1"/>
        <end position="22"/>
    </location>
</feature>
<evidence type="ECO:0000313" key="3">
    <source>
        <dbReference type="Proteomes" id="UP001375240"/>
    </source>
</evidence>
<dbReference type="AlphaFoldDB" id="A0AAV9UE78"/>
<proteinExistence type="predicted"/>
<keyword evidence="1" id="KW-0732">Signal</keyword>
<reference evidence="2 3" key="1">
    <citation type="submission" date="2019-10" db="EMBL/GenBank/DDBJ databases">
        <authorList>
            <person name="Palmer J.M."/>
        </authorList>
    </citation>
    <scope>NUCLEOTIDE SEQUENCE [LARGE SCALE GENOMIC DNA]</scope>
    <source>
        <strain evidence="2 3">TWF696</strain>
    </source>
</reference>
<protein>
    <submittedName>
        <fullName evidence="2">Uncharacterized protein</fullName>
    </submittedName>
</protein>
<dbReference type="EMBL" id="JAVHNQ010000008">
    <property type="protein sequence ID" value="KAK6340546.1"/>
    <property type="molecule type" value="Genomic_DNA"/>
</dbReference>
<keyword evidence="3" id="KW-1185">Reference proteome</keyword>
<sequence>MLKKTLYYIAAGLCVLPALQVAADIELPIADYNALIETNSAALKTLGKRFAGFSDLVLTFLPAYEDDIVAEIRDMITYLTDPVKYPDASVTGGYNDDTGAHDRPATLIYNRIDETISTVLNRQLSLRTDIWTTREGPLETVSLNDALTSLANTLIGGADDPQDPATLLRWLYNAQVGGETAVLRTAAFDDLVAAIKLLDDGFVQASGAVSDALFMVQWRIQPTPYYFFKDLLANAKIFWLGYYDDTKTILDELKKVSDAVNAHPHA</sequence>
<accession>A0AAV9UE78</accession>
<dbReference type="Proteomes" id="UP001375240">
    <property type="component" value="Unassembled WGS sequence"/>
</dbReference>
<feature type="chain" id="PRO_5043474444" evidence="1">
    <location>
        <begin position="23"/>
        <end position="266"/>
    </location>
</feature>
<evidence type="ECO:0000313" key="2">
    <source>
        <dbReference type="EMBL" id="KAK6340546.1"/>
    </source>
</evidence>
<evidence type="ECO:0000256" key="1">
    <source>
        <dbReference type="SAM" id="SignalP"/>
    </source>
</evidence>
<name>A0AAV9UE78_9PEZI</name>
<gene>
    <name evidence="2" type="ORF">TWF696_008873</name>
</gene>
<comment type="caution">
    <text evidence="2">The sequence shown here is derived from an EMBL/GenBank/DDBJ whole genome shotgun (WGS) entry which is preliminary data.</text>
</comment>